<sequence length="394" mass="45990">MVSLAEKRTKIRYTVNQKTEWTDDSSKFGQRMLEKMGWKQGVGLGKDESGRVEHISLAFKDNLKGVGYMSNKYDDTWVHHQDGFDNVLQQLQQQYSTATTTFLSTKCNNTSNLVEKLEATKTRFRYKKQSGGKDLSTRSSSDLDCIFGWNKMKQIKQNDETTATTIVDDENKNYVTSKQSIQDYFKEKSKQVLLAKQQKQQQQSVDEKQHGDDFDKQKQNDEGEIIDIEIKQKRKKHKKYHNDEPDQAMQSIENELNYIQDEKQENKKKHKTNESMMEESTEDIQQILETIIKDDIKMEKKKKKKKRQHSDTLEVEQLINESSSVNEIQTTVISFALNNDKELSTLFPTSNISEIHGYEGYDIDKSLNEIIQLKAKQKRHKEKLEHELTPNLNV</sequence>
<dbReference type="PROSITE" id="PS50174">
    <property type="entry name" value="G_PATCH"/>
    <property type="match status" value="1"/>
</dbReference>
<dbReference type="SMART" id="SM00443">
    <property type="entry name" value="G_patch"/>
    <property type="match status" value="1"/>
</dbReference>
<dbReference type="EMBL" id="CAJNOQ010004429">
    <property type="protein sequence ID" value="CAF1058727.1"/>
    <property type="molecule type" value="Genomic_DNA"/>
</dbReference>
<evidence type="ECO:0000256" key="1">
    <source>
        <dbReference type="SAM" id="MobiDB-lite"/>
    </source>
</evidence>
<dbReference type="InterPro" id="IPR050656">
    <property type="entry name" value="PINX1"/>
</dbReference>
<evidence type="ECO:0000313" key="3">
    <source>
        <dbReference type="EMBL" id="CAF1058727.1"/>
    </source>
</evidence>
<feature type="compositionally biased region" description="Basic and acidic residues" evidence="1">
    <location>
        <begin position="205"/>
        <end position="221"/>
    </location>
</feature>
<feature type="domain" description="G-patch" evidence="2">
    <location>
        <begin position="25"/>
        <end position="71"/>
    </location>
</feature>
<dbReference type="PANTHER" id="PTHR23149">
    <property type="entry name" value="G PATCH DOMAIN CONTAINING PROTEIN"/>
    <property type="match status" value="1"/>
</dbReference>
<dbReference type="Proteomes" id="UP000681722">
    <property type="component" value="Unassembled WGS sequence"/>
</dbReference>
<reference evidence="3" key="1">
    <citation type="submission" date="2021-02" db="EMBL/GenBank/DDBJ databases">
        <authorList>
            <person name="Nowell W R."/>
        </authorList>
    </citation>
    <scope>NUCLEOTIDE SEQUENCE</scope>
</reference>
<organism evidence="3 5">
    <name type="scientific">Didymodactylos carnosus</name>
    <dbReference type="NCBI Taxonomy" id="1234261"/>
    <lineage>
        <taxon>Eukaryota</taxon>
        <taxon>Metazoa</taxon>
        <taxon>Spiralia</taxon>
        <taxon>Gnathifera</taxon>
        <taxon>Rotifera</taxon>
        <taxon>Eurotatoria</taxon>
        <taxon>Bdelloidea</taxon>
        <taxon>Philodinida</taxon>
        <taxon>Philodinidae</taxon>
        <taxon>Didymodactylos</taxon>
    </lineage>
</organism>
<dbReference type="Proteomes" id="UP000663829">
    <property type="component" value="Unassembled WGS sequence"/>
</dbReference>
<dbReference type="AlphaFoldDB" id="A0A814KYY3"/>
<feature type="region of interest" description="Disordered" evidence="1">
    <location>
        <begin position="195"/>
        <end position="250"/>
    </location>
</feature>
<dbReference type="GO" id="GO:0005730">
    <property type="term" value="C:nucleolus"/>
    <property type="evidence" value="ECO:0007669"/>
    <property type="project" value="TreeGrafter"/>
</dbReference>
<dbReference type="GO" id="GO:0003676">
    <property type="term" value="F:nucleic acid binding"/>
    <property type="evidence" value="ECO:0007669"/>
    <property type="project" value="InterPro"/>
</dbReference>
<proteinExistence type="predicted"/>
<evidence type="ECO:0000313" key="4">
    <source>
        <dbReference type="EMBL" id="CAF3827336.1"/>
    </source>
</evidence>
<evidence type="ECO:0000259" key="2">
    <source>
        <dbReference type="PROSITE" id="PS50174"/>
    </source>
</evidence>
<dbReference type="PANTHER" id="PTHR23149:SF27">
    <property type="entry name" value="PIN2_TERF1-INTERACTING TELOMERASE INHIBITOR 1"/>
    <property type="match status" value="1"/>
</dbReference>
<keyword evidence="5" id="KW-1185">Reference proteome</keyword>
<gene>
    <name evidence="3" type="ORF">GPM918_LOCUS16665</name>
    <name evidence="4" type="ORF">SRO942_LOCUS16664</name>
</gene>
<feature type="compositionally biased region" description="Low complexity" evidence="1">
    <location>
        <begin position="195"/>
        <end position="204"/>
    </location>
</feature>
<dbReference type="InterPro" id="IPR000467">
    <property type="entry name" value="G_patch_dom"/>
</dbReference>
<evidence type="ECO:0000313" key="5">
    <source>
        <dbReference type="Proteomes" id="UP000663829"/>
    </source>
</evidence>
<dbReference type="GO" id="GO:0010521">
    <property type="term" value="F:telomerase inhibitor activity"/>
    <property type="evidence" value="ECO:0007669"/>
    <property type="project" value="TreeGrafter"/>
</dbReference>
<accession>A0A814KYY3</accession>
<comment type="caution">
    <text evidence="3">The sequence shown here is derived from an EMBL/GenBank/DDBJ whole genome shotgun (WGS) entry which is preliminary data.</text>
</comment>
<protein>
    <recommendedName>
        <fullName evidence="2">G-patch domain-containing protein</fullName>
    </recommendedName>
</protein>
<dbReference type="Pfam" id="PF01585">
    <property type="entry name" value="G-patch"/>
    <property type="match status" value="1"/>
</dbReference>
<dbReference type="OrthoDB" id="29523at2759"/>
<name>A0A814KYY3_9BILA</name>
<dbReference type="EMBL" id="CAJOBC010004429">
    <property type="protein sequence ID" value="CAF3827336.1"/>
    <property type="molecule type" value="Genomic_DNA"/>
</dbReference>